<name>A0AAV7R860_PLEWA</name>
<organism evidence="1 2">
    <name type="scientific">Pleurodeles waltl</name>
    <name type="common">Iberian ribbed newt</name>
    <dbReference type="NCBI Taxonomy" id="8319"/>
    <lineage>
        <taxon>Eukaryota</taxon>
        <taxon>Metazoa</taxon>
        <taxon>Chordata</taxon>
        <taxon>Craniata</taxon>
        <taxon>Vertebrata</taxon>
        <taxon>Euteleostomi</taxon>
        <taxon>Amphibia</taxon>
        <taxon>Batrachia</taxon>
        <taxon>Caudata</taxon>
        <taxon>Salamandroidea</taxon>
        <taxon>Salamandridae</taxon>
        <taxon>Pleurodelinae</taxon>
        <taxon>Pleurodeles</taxon>
    </lineage>
</organism>
<evidence type="ECO:0000313" key="2">
    <source>
        <dbReference type="Proteomes" id="UP001066276"/>
    </source>
</evidence>
<keyword evidence="2" id="KW-1185">Reference proteome</keyword>
<evidence type="ECO:0000313" key="1">
    <source>
        <dbReference type="EMBL" id="KAJ1148464.1"/>
    </source>
</evidence>
<proteinExistence type="predicted"/>
<comment type="caution">
    <text evidence="1">The sequence shown here is derived from an EMBL/GenBank/DDBJ whole genome shotgun (WGS) entry which is preliminary data.</text>
</comment>
<gene>
    <name evidence="1" type="ORF">NDU88_001299</name>
</gene>
<reference evidence="1" key="1">
    <citation type="journal article" date="2022" name="bioRxiv">
        <title>Sequencing and chromosome-scale assembly of the giantPleurodeles waltlgenome.</title>
        <authorList>
            <person name="Brown T."/>
            <person name="Elewa A."/>
            <person name="Iarovenko S."/>
            <person name="Subramanian E."/>
            <person name="Araus A.J."/>
            <person name="Petzold A."/>
            <person name="Susuki M."/>
            <person name="Suzuki K.-i.T."/>
            <person name="Hayashi T."/>
            <person name="Toyoda A."/>
            <person name="Oliveira C."/>
            <person name="Osipova E."/>
            <person name="Leigh N.D."/>
            <person name="Simon A."/>
            <person name="Yun M.H."/>
        </authorList>
    </citation>
    <scope>NUCLEOTIDE SEQUENCE</scope>
    <source>
        <strain evidence="1">20211129_DDA</strain>
        <tissue evidence="1">Liver</tissue>
    </source>
</reference>
<dbReference type="AlphaFoldDB" id="A0AAV7R860"/>
<dbReference type="Proteomes" id="UP001066276">
    <property type="component" value="Chromosome 5"/>
</dbReference>
<dbReference type="EMBL" id="JANPWB010000009">
    <property type="protein sequence ID" value="KAJ1148464.1"/>
    <property type="molecule type" value="Genomic_DNA"/>
</dbReference>
<sequence length="118" mass="13288">MERCIWLPVCRAVWDVSRGGALGRPGIERCPCLEADAPRLARCTDMEAHPRTHEADKRALRAWRRMERCIWVPVCRAVWDVSRGGALGRPGIEHCPCLEADAPDLARCTDMEAHPEDT</sequence>
<accession>A0AAV7R860</accession>
<protein>
    <submittedName>
        <fullName evidence="1">Uncharacterized protein</fullName>
    </submittedName>
</protein>